<dbReference type="PANTHER" id="PTHR33376:SF7">
    <property type="entry name" value="C4-DICARBOXYLATE-BINDING PROTEIN DCTB"/>
    <property type="match status" value="1"/>
</dbReference>
<evidence type="ECO:0000313" key="4">
    <source>
        <dbReference type="EMBL" id="MFC6903803.1"/>
    </source>
</evidence>
<evidence type="ECO:0000256" key="3">
    <source>
        <dbReference type="ARBA" id="ARBA00022729"/>
    </source>
</evidence>
<keyword evidence="5" id="KW-1185">Reference proteome</keyword>
<accession>A0ABD5UXB6</accession>
<comment type="similarity">
    <text evidence="1">Belongs to the bacterial solute-binding protein 7 family.</text>
</comment>
<dbReference type="RefSeq" id="WP_340602290.1">
    <property type="nucleotide sequence ID" value="NZ_JBBMXV010000001.1"/>
</dbReference>
<dbReference type="EMBL" id="JBHSXQ010000001">
    <property type="protein sequence ID" value="MFC6903803.1"/>
    <property type="molecule type" value="Genomic_DNA"/>
</dbReference>
<dbReference type="AlphaFoldDB" id="A0ABD5UXB6"/>
<reference evidence="4 5" key="1">
    <citation type="journal article" date="2019" name="Int. J. Syst. Evol. Microbiol.">
        <title>The Global Catalogue of Microorganisms (GCM) 10K type strain sequencing project: providing services to taxonomists for standard genome sequencing and annotation.</title>
        <authorList>
            <consortium name="The Broad Institute Genomics Platform"/>
            <consortium name="The Broad Institute Genome Sequencing Center for Infectious Disease"/>
            <person name="Wu L."/>
            <person name="Ma J."/>
        </authorList>
    </citation>
    <scope>NUCLEOTIDE SEQUENCE [LARGE SCALE GENOMIC DNA]</scope>
    <source>
        <strain evidence="4 5">CGMCC 1.3240</strain>
    </source>
</reference>
<evidence type="ECO:0000256" key="1">
    <source>
        <dbReference type="ARBA" id="ARBA00009023"/>
    </source>
</evidence>
<protein>
    <submittedName>
        <fullName evidence="4">TRAP transporter substrate-binding protein</fullName>
    </submittedName>
</protein>
<dbReference type="Pfam" id="PF03480">
    <property type="entry name" value="DctP"/>
    <property type="match status" value="1"/>
</dbReference>
<gene>
    <name evidence="4" type="ORF">ACFQGH_01175</name>
</gene>
<keyword evidence="3" id="KW-0732">Signal</keyword>
<dbReference type="InterPro" id="IPR038404">
    <property type="entry name" value="TRAP_DctP_sf"/>
</dbReference>
<dbReference type="InterPro" id="IPR018389">
    <property type="entry name" value="DctP_fam"/>
</dbReference>
<evidence type="ECO:0000256" key="2">
    <source>
        <dbReference type="ARBA" id="ARBA00022448"/>
    </source>
</evidence>
<organism evidence="4 5">
    <name type="scientific">Halalkalicoccus tibetensis</name>
    <dbReference type="NCBI Taxonomy" id="175632"/>
    <lineage>
        <taxon>Archaea</taxon>
        <taxon>Methanobacteriati</taxon>
        <taxon>Methanobacteriota</taxon>
        <taxon>Stenosarchaea group</taxon>
        <taxon>Halobacteria</taxon>
        <taxon>Halobacteriales</taxon>
        <taxon>Halococcaceae</taxon>
        <taxon>Halalkalicoccus</taxon>
    </lineage>
</organism>
<comment type="caution">
    <text evidence="4">The sequence shown here is derived from an EMBL/GenBank/DDBJ whole genome shotgun (WGS) entry which is preliminary data.</text>
</comment>
<dbReference type="Gene3D" id="3.40.190.170">
    <property type="entry name" value="Bacterial extracellular solute-binding protein, family 7"/>
    <property type="match status" value="1"/>
</dbReference>
<keyword evidence="2" id="KW-0813">Transport</keyword>
<evidence type="ECO:0000313" key="5">
    <source>
        <dbReference type="Proteomes" id="UP001596312"/>
    </source>
</evidence>
<name>A0ABD5UXB6_9EURY</name>
<sequence length="386" mass="42974">MAAVLAGCLSGVGDEEEGGNGGGGEAEFTVGEIANEENNCMGCVSPTPSFELPDRIDEESDGSVTMNLQPENQVCDTTDCGSNVESNVIAAGYASIGNSTAFFPENQIWLVPYTFPSREQLSYTLFHEESWENYWVPFARKYNVIPFYTWTPELRQVMISEDATEELDGEELRRPEQLEGLTIRRTESRVADVSLSTWGASPTEVSWEDTVQGMETGVIDGLETWSSVAIGAGMGEVIDQVVDIDFKCGQGVLWANTDWLQGLSEDQRGAIADATRDMTEEAVHIADDVIDERVGQQDPPPEGSSWDELDVTVNILDDDELAAWQEPLDPQENPDLWEPERDLMEELEAPDDFYDTIYETAREDEAPDSPEEFTIDAWWDDYLDEI</sequence>
<proteinExistence type="inferred from homology"/>
<dbReference type="Proteomes" id="UP001596312">
    <property type="component" value="Unassembled WGS sequence"/>
</dbReference>
<dbReference type="PANTHER" id="PTHR33376">
    <property type="match status" value="1"/>
</dbReference>